<dbReference type="Proteomes" id="UP000254633">
    <property type="component" value="Unassembled WGS sequence"/>
</dbReference>
<reference evidence="1 2" key="1">
    <citation type="submission" date="2018-06" db="EMBL/GenBank/DDBJ databases">
        <authorList>
            <consortium name="Pathogen Informatics"/>
            <person name="Doyle S."/>
        </authorList>
    </citation>
    <scope>NUCLEOTIDE SEQUENCE [LARGE SCALE GENOMIC DNA]</scope>
    <source>
        <strain evidence="1 2">NCTC10060</strain>
    </source>
</reference>
<gene>
    <name evidence="1" type="primary">yehR</name>
    <name evidence="1" type="ORF">NCTC10060_02073</name>
</gene>
<accession>A0A379TXW6</accession>
<protein>
    <submittedName>
        <fullName evidence="1">Lipoprotein</fullName>
    </submittedName>
</protein>
<evidence type="ECO:0000313" key="1">
    <source>
        <dbReference type="EMBL" id="SUG54960.1"/>
    </source>
</evidence>
<sequence>MDMEKVNFKALQGISGTMASGDASKGIGMKPPQTLLEAAGFKEAK</sequence>
<dbReference type="Pfam" id="PF06998">
    <property type="entry name" value="DUF1307"/>
    <property type="match status" value="1"/>
</dbReference>
<dbReference type="SUPFAM" id="SSF160704">
    <property type="entry name" value="YehR-like"/>
    <property type="match status" value="1"/>
</dbReference>
<dbReference type="Gene3D" id="3.30.1830.10">
    <property type="entry name" value="YehR-like"/>
    <property type="match status" value="1"/>
</dbReference>
<dbReference type="InterPro" id="IPR009736">
    <property type="entry name" value="DUF1307"/>
</dbReference>
<organism evidence="1 2">
    <name type="scientific">Salmonella diarizonae</name>
    <dbReference type="NCBI Taxonomy" id="59204"/>
    <lineage>
        <taxon>Bacteria</taxon>
        <taxon>Pseudomonadati</taxon>
        <taxon>Pseudomonadota</taxon>
        <taxon>Gammaproteobacteria</taxon>
        <taxon>Enterobacterales</taxon>
        <taxon>Enterobacteriaceae</taxon>
        <taxon>Salmonella</taxon>
    </lineage>
</organism>
<keyword evidence="1" id="KW-0449">Lipoprotein</keyword>
<name>A0A379TXW6_SALDZ</name>
<proteinExistence type="predicted"/>
<dbReference type="EMBL" id="UGXH01000003">
    <property type="protein sequence ID" value="SUG54960.1"/>
    <property type="molecule type" value="Genomic_DNA"/>
</dbReference>
<dbReference type="InterPro" id="IPR036699">
    <property type="entry name" value="YehR-like_sf"/>
</dbReference>
<evidence type="ECO:0000313" key="2">
    <source>
        <dbReference type="Proteomes" id="UP000254633"/>
    </source>
</evidence>
<dbReference type="AlphaFoldDB" id="A0A379TXW6"/>